<name>A0ABW1T5X4_9LACO</name>
<protein>
    <recommendedName>
        <fullName evidence="3">Transcriptional regulator TetR C-terminal Firmicutes type domain-containing protein</fullName>
    </recommendedName>
</protein>
<organism evidence="1 2">
    <name type="scientific">Secundilactobacillus hailunensis</name>
    <dbReference type="NCBI Taxonomy" id="2559923"/>
    <lineage>
        <taxon>Bacteria</taxon>
        <taxon>Bacillati</taxon>
        <taxon>Bacillota</taxon>
        <taxon>Bacilli</taxon>
        <taxon>Lactobacillales</taxon>
        <taxon>Lactobacillaceae</taxon>
        <taxon>Secundilactobacillus</taxon>
    </lineage>
</organism>
<evidence type="ECO:0000313" key="1">
    <source>
        <dbReference type="EMBL" id="MFC6253444.1"/>
    </source>
</evidence>
<dbReference type="EMBL" id="JBHSSA010000026">
    <property type="protein sequence ID" value="MFC6253444.1"/>
    <property type="molecule type" value="Genomic_DNA"/>
</dbReference>
<dbReference type="Proteomes" id="UP001596190">
    <property type="component" value="Unassembled WGS sequence"/>
</dbReference>
<evidence type="ECO:0000313" key="2">
    <source>
        <dbReference type="Proteomes" id="UP001596190"/>
    </source>
</evidence>
<dbReference type="RefSeq" id="WP_137630093.1">
    <property type="nucleotide sequence ID" value="NZ_BJDO01000004.1"/>
</dbReference>
<dbReference type="Gene3D" id="1.10.357.10">
    <property type="entry name" value="Tetracycline Repressor, domain 2"/>
    <property type="match status" value="1"/>
</dbReference>
<keyword evidence="2" id="KW-1185">Reference proteome</keyword>
<evidence type="ECO:0008006" key="3">
    <source>
        <dbReference type="Google" id="ProtNLM"/>
    </source>
</evidence>
<proteinExistence type="predicted"/>
<reference evidence="2" key="1">
    <citation type="journal article" date="2019" name="Int. J. Syst. Evol. Microbiol.">
        <title>The Global Catalogue of Microorganisms (GCM) 10K type strain sequencing project: providing services to taxonomists for standard genome sequencing and annotation.</title>
        <authorList>
            <consortium name="The Broad Institute Genomics Platform"/>
            <consortium name="The Broad Institute Genome Sequencing Center for Infectious Disease"/>
            <person name="Wu L."/>
            <person name="Ma J."/>
        </authorList>
    </citation>
    <scope>NUCLEOTIDE SEQUENCE [LARGE SCALE GENOMIC DNA]</scope>
    <source>
        <strain evidence="2">CCM 8950</strain>
    </source>
</reference>
<comment type="caution">
    <text evidence="1">The sequence shown here is derived from an EMBL/GenBank/DDBJ whole genome shotgun (WGS) entry which is preliminary data.</text>
</comment>
<gene>
    <name evidence="1" type="ORF">ACFP1H_02345</name>
</gene>
<accession>A0ABW1T5X4</accession>
<sequence length="103" mass="11566">MASVAAHENSLRTLILQDNGLFLKQFTETIQDTVLKGSSEIADHFTVNTQLYSSYLAGAISGFIFNWFKKPICDLQTATKALKIIHRETMTVCITELKKESHC</sequence>